<dbReference type="Proteomes" id="UP000501690">
    <property type="component" value="Linkage Group LG6"/>
</dbReference>
<protein>
    <submittedName>
        <fullName evidence="2">Uncharacterized protein</fullName>
    </submittedName>
</protein>
<evidence type="ECO:0000256" key="1">
    <source>
        <dbReference type="SAM" id="MobiDB-lite"/>
    </source>
</evidence>
<feature type="region of interest" description="Disordered" evidence="1">
    <location>
        <begin position="94"/>
        <end position="116"/>
    </location>
</feature>
<organism evidence="2 3">
    <name type="scientific">Vigna unguiculata</name>
    <name type="common">Cowpea</name>
    <dbReference type="NCBI Taxonomy" id="3917"/>
    <lineage>
        <taxon>Eukaryota</taxon>
        <taxon>Viridiplantae</taxon>
        <taxon>Streptophyta</taxon>
        <taxon>Embryophyta</taxon>
        <taxon>Tracheophyta</taxon>
        <taxon>Spermatophyta</taxon>
        <taxon>Magnoliopsida</taxon>
        <taxon>eudicotyledons</taxon>
        <taxon>Gunneridae</taxon>
        <taxon>Pentapetalae</taxon>
        <taxon>rosids</taxon>
        <taxon>fabids</taxon>
        <taxon>Fabales</taxon>
        <taxon>Fabaceae</taxon>
        <taxon>Papilionoideae</taxon>
        <taxon>50 kb inversion clade</taxon>
        <taxon>NPAAA clade</taxon>
        <taxon>indigoferoid/millettioid clade</taxon>
        <taxon>Phaseoleae</taxon>
        <taxon>Vigna</taxon>
    </lineage>
</organism>
<reference evidence="2 3" key="1">
    <citation type="submission" date="2019-04" db="EMBL/GenBank/DDBJ databases">
        <title>An improved genome assembly and genetic linkage map for asparagus bean, Vigna unguiculata ssp. sesquipedialis.</title>
        <authorList>
            <person name="Xia Q."/>
            <person name="Zhang R."/>
            <person name="Dong Y."/>
        </authorList>
    </citation>
    <scope>NUCLEOTIDE SEQUENCE [LARGE SCALE GENOMIC DNA]</scope>
    <source>
        <tissue evidence="2">Leaf</tissue>
    </source>
</reference>
<keyword evidence="3" id="KW-1185">Reference proteome</keyword>
<gene>
    <name evidence="2" type="ORF">DEO72_LG6g871</name>
</gene>
<evidence type="ECO:0000313" key="2">
    <source>
        <dbReference type="EMBL" id="QCD96169.1"/>
    </source>
</evidence>
<dbReference type="EMBL" id="CP039350">
    <property type="protein sequence ID" value="QCD96169.1"/>
    <property type="molecule type" value="Genomic_DNA"/>
</dbReference>
<proteinExistence type="predicted"/>
<name>A0A4D6M4C3_VIGUN</name>
<evidence type="ECO:0000313" key="3">
    <source>
        <dbReference type="Proteomes" id="UP000501690"/>
    </source>
</evidence>
<accession>A0A4D6M4C3</accession>
<sequence length="116" mass="13039">MGRRRLVFPIGGVVGETLDWKRVLHCFSYSRLPLPAGYKCWNFTVPPGLPPSNVEQPPSYAATSTFIVDPENVTLWHQRVPIILKPHLTLTGNSSLRHSNLHPTQQHQSSSLTRAM</sequence>
<dbReference type="AlphaFoldDB" id="A0A4D6M4C3"/>